<dbReference type="KEGG" id="rarg:115739689"/>
<protein>
    <submittedName>
        <fullName evidence="4">Uncharacterized protein LOC115739689</fullName>
    </submittedName>
</protein>
<reference evidence="4" key="1">
    <citation type="submission" date="2025-08" db="UniProtKB">
        <authorList>
            <consortium name="RefSeq"/>
        </authorList>
    </citation>
    <scope>IDENTIFICATION</scope>
    <source>
        <tissue evidence="4">Leaf</tissue>
    </source>
</reference>
<proteinExistence type="predicted"/>
<dbReference type="InterPro" id="IPR007658">
    <property type="entry name" value="DUF594"/>
</dbReference>
<dbReference type="AlphaFoldDB" id="A0A8B8P1Q9"/>
<feature type="domain" description="DUF4220" evidence="2">
    <location>
        <begin position="52"/>
        <end position="393"/>
    </location>
</feature>
<dbReference type="Pfam" id="PF13968">
    <property type="entry name" value="DUF4220"/>
    <property type="match status" value="1"/>
</dbReference>
<organism evidence="3 4">
    <name type="scientific">Rhodamnia argentea</name>
    <dbReference type="NCBI Taxonomy" id="178133"/>
    <lineage>
        <taxon>Eukaryota</taxon>
        <taxon>Viridiplantae</taxon>
        <taxon>Streptophyta</taxon>
        <taxon>Embryophyta</taxon>
        <taxon>Tracheophyta</taxon>
        <taxon>Spermatophyta</taxon>
        <taxon>Magnoliopsida</taxon>
        <taxon>eudicotyledons</taxon>
        <taxon>Gunneridae</taxon>
        <taxon>Pentapetalae</taxon>
        <taxon>rosids</taxon>
        <taxon>malvids</taxon>
        <taxon>Myrtales</taxon>
        <taxon>Myrtaceae</taxon>
        <taxon>Myrtoideae</taxon>
        <taxon>Myrteae</taxon>
        <taxon>Australasian group</taxon>
        <taxon>Rhodamnia</taxon>
    </lineage>
</organism>
<dbReference type="InterPro" id="IPR025315">
    <property type="entry name" value="DUF4220"/>
</dbReference>
<dbReference type="Proteomes" id="UP000827889">
    <property type="component" value="Chromosome 9"/>
</dbReference>
<feature type="transmembrane region" description="Helical" evidence="1">
    <location>
        <begin position="141"/>
        <end position="158"/>
    </location>
</feature>
<feature type="transmembrane region" description="Helical" evidence="1">
    <location>
        <begin position="334"/>
        <end position="357"/>
    </location>
</feature>
<evidence type="ECO:0000256" key="1">
    <source>
        <dbReference type="SAM" id="Phobius"/>
    </source>
</evidence>
<accession>A0A8B8P1Q9</accession>
<evidence type="ECO:0000313" key="3">
    <source>
        <dbReference type="Proteomes" id="UP000827889"/>
    </source>
</evidence>
<evidence type="ECO:0000259" key="2">
    <source>
        <dbReference type="Pfam" id="PF13968"/>
    </source>
</evidence>
<keyword evidence="1" id="KW-0472">Membrane</keyword>
<feature type="transmembrane region" description="Helical" evidence="1">
    <location>
        <begin position="303"/>
        <end position="322"/>
    </location>
</feature>
<dbReference type="OrthoDB" id="1689146at2759"/>
<dbReference type="Pfam" id="PF04578">
    <property type="entry name" value="DUF594"/>
    <property type="match status" value="1"/>
</dbReference>
<keyword evidence="1" id="KW-1133">Transmembrane helix</keyword>
<feature type="transmembrane region" description="Helical" evidence="1">
    <location>
        <begin position="20"/>
        <end position="38"/>
    </location>
</feature>
<keyword evidence="1" id="KW-0812">Transmembrane</keyword>
<dbReference type="RefSeq" id="XP_030528770.1">
    <property type="nucleotide sequence ID" value="XM_030672910.1"/>
</dbReference>
<dbReference type="PANTHER" id="PTHR31325">
    <property type="entry name" value="OS01G0798800 PROTEIN-RELATED"/>
    <property type="match status" value="1"/>
</dbReference>
<feature type="transmembrane region" description="Helical" evidence="1">
    <location>
        <begin position="45"/>
        <end position="63"/>
    </location>
</feature>
<gene>
    <name evidence="4" type="primary">LOC115739689</name>
</gene>
<evidence type="ECO:0000313" key="4">
    <source>
        <dbReference type="RefSeq" id="XP_030528770.1"/>
    </source>
</evidence>
<keyword evidence="3" id="KW-1185">Reference proteome</keyword>
<name>A0A8B8P1Q9_9MYRT</name>
<sequence length="687" mass="78349">MELPGSDKLKTMWELWDIRVFMLVSLSLQVVLTLLTPWRKRTGNVVVISMIWSVYLLADWVAAATVGKISTKQINRCQPSENSVIATLWAPFLLLHLGGPDTISSFSLQDNELWPRHLCGLVLQDGAALYVFLKSLPGDKLLSLSTMLVLIAGTIRYAERIQALYAASSGGFGDSVFRKPDPGPKYEKVVEIYNSLKLSGLPTQFVTIQRRESSYLPRAPNEQAAPIHEKSQRAVLETGYQFFETFKGLIVSYVFTAKERQQSRNFFLYQEARHAFRLVEVELSFLYEVLHTKTFVLRHKWGWIWRLISYCSILSAFASFYAVGKDGFRKSDVIITYLLFSAAVSLDVISLFTLLLSDRTAIAIKKKWYDPILRMMSNRKRWSGKVSQCNLLEFCLHKESETLNTIAELVRMRGRLDKIRLSFWLRNPKVDNHLEEFIFKELRRRSLVAKDVATASKISSHRGNWALSDAGIDLNSELYSSIVEVPYAQSVLLWHIATTLLWCEDERKKGGEEKREVEGSPYREICKTLSDYVFYLLVLQPNMMSALSSNWQLMLQDTCAEAKRFWKNLDERRADLETTCGKILEVDTPVKPVYVKGYASKSVLFVACGLARCLRDELDSSKWKIMGGVWVELLSYAANNCKVDVNAERPSKGGELLTIVWFLLNHLGLGKQFDADDGARVQIVVKK</sequence>
<dbReference type="GeneID" id="115739689"/>